<sequence>MEPEKLKSLFMLLLGQKLDLYLVMVHGQLGLLPPPSWVVPLPLLLLNQRQPPLPTLFLLLGYPAQNLDHPLQGYPLNQRVEQPLHLPPLLLLSTPMLVPLSLKPLFPPWFPPLLRPLH</sequence>
<comment type="caution">
    <text evidence="1">The sequence shown here is derived from an EMBL/GenBank/DDBJ whole genome shotgun (WGS) entry which is preliminary data.</text>
</comment>
<gene>
    <name evidence="1" type="ORF">ABT39_MTgene6036</name>
</gene>
<geneLocation type="mitochondrion" evidence="1"/>
<accession>A0A124GMX5</accession>
<reference evidence="1" key="1">
    <citation type="journal article" date="2015" name="Genome Biol. Evol.">
        <title>Organellar Genomes of White Spruce (Picea glauca): Assembly and Annotation.</title>
        <authorList>
            <person name="Jackman S.D."/>
            <person name="Warren R.L."/>
            <person name="Gibb E.A."/>
            <person name="Vandervalk B.P."/>
            <person name="Mohamadi H."/>
            <person name="Chu J."/>
            <person name="Raymond A."/>
            <person name="Pleasance S."/>
            <person name="Coope R."/>
            <person name="Wildung M.R."/>
            <person name="Ritland C.E."/>
            <person name="Bousquet J."/>
            <person name="Jones S.J."/>
            <person name="Bohlmann J."/>
            <person name="Birol I."/>
        </authorList>
    </citation>
    <scope>NUCLEOTIDE SEQUENCE [LARGE SCALE GENOMIC DNA]</scope>
    <source>
        <tissue evidence="1">Flushing bud</tissue>
    </source>
</reference>
<keyword evidence="1" id="KW-0496">Mitochondrion</keyword>
<dbReference type="EMBL" id="LKAM01000008">
    <property type="protein sequence ID" value="KUM47032.1"/>
    <property type="molecule type" value="Genomic_DNA"/>
</dbReference>
<evidence type="ECO:0000313" key="1">
    <source>
        <dbReference type="EMBL" id="KUM47032.1"/>
    </source>
</evidence>
<protein>
    <submittedName>
        <fullName evidence="1">Uncharacterized protein</fullName>
    </submittedName>
</protein>
<dbReference type="AlphaFoldDB" id="A0A124GMX5"/>
<proteinExistence type="predicted"/>
<organism evidence="1">
    <name type="scientific">Picea glauca</name>
    <name type="common">White spruce</name>
    <name type="synonym">Pinus glauca</name>
    <dbReference type="NCBI Taxonomy" id="3330"/>
    <lineage>
        <taxon>Eukaryota</taxon>
        <taxon>Viridiplantae</taxon>
        <taxon>Streptophyta</taxon>
        <taxon>Embryophyta</taxon>
        <taxon>Tracheophyta</taxon>
        <taxon>Spermatophyta</taxon>
        <taxon>Pinopsida</taxon>
        <taxon>Pinidae</taxon>
        <taxon>Conifers I</taxon>
        <taxon>Pinales</taxon>
        <taxon>Pinaceae</taxon>
        <taxon>Picea</taxon>
    </lineage>
</organism>
<name>A0A124GMX5_PICGL</name>